<feature type="compositionally biased region" description="Polar residues" evidence="6">
    <location>
        <begin position="622"/>
        <end position="637"/>
    </location>
</feature>
<evidence type="ECO:0000256" key="3">
    <source>
        <dbReference type="ARBA" id="ARBA00022989"/>
    </source>
</evidence>
<feature type="compositionally biased region" description="Basic and acidic residues" evidence="6">
    <location>
        <begin position="755"/>
        <end position="764"/>
    </location>
</feature>
<evidence type="ECO:0000256" key="6">
    <source>
        <dbReference type="SAM" id="MobiDB-lite"/>
    </source>
</evidence>
<feature type="compositionally biased region" description="Low complexity" evidence="6">
    <location>
        <begin position="194"/>
        <end position="203"/>
    </location>
</feature>
<feature type="compositionally biased region" description="Low complexity" evidence="6">
    <location>
        <begin position="449"/>
        <end position="463"/>
    </location>
</feature>
<dbReference type="InterPro" id="IPR039509">
    <property type="entry name" value="SPATA31"/>
</dbReference>
<feature type="domain" description="SPATA31" evidence="8">
    <location>
        <begin position="380"/>
        <end position="728"/>
    </location>
</feature>
<dbReference type="GeneID" id="110308671"/>
<comment type="subcellular location">
    <subcellularLocation>
        <location evidence="1">Membrane</location>
        <topology evidence="1">Single-pass membrane protein</topology>
    </subcellularLocation>
</comment>
<dbReference type="GO" id="GO:0016020">
    <property type="term" value="C:membrane"/>
    <property type="evidence" value="ECO:0007669"/>
    <property type="project" value="UniProtKB-SubCell"/>
</dbReference>
<feature type="region of interest" description="Disordered" evidence="6">
    <location>
        <begin position="803"/>
        <end position="823"/>
    </location>
</feature>
<feature type="domain" description="SPATA31-like" evidence="9">
    <location>
        <begin position="70"/>
        <end position="155"/>
    </location>
</feature>
<feature type="compositionally biased region" description="Polar residues" evidence="6">
    <location>
        <begin position="870"/>
        <end position="879"/>
    </location>
</feature>
<evidence type="ECO:0000313" key="11">
    <source>
        <dbReference type="RefSeq" id="XP_021036747.1"/>
    </source>
</evidence>
<feature type="transmembrane region" description="Helical" evidence="7">
    <location>
        <begin position="30"/>
        <end position="51"/>
    </location>
</feature>
<feature type="region of interest" description="Disordered" evidence="6">
    <location>
        <begin position="1063"/>
        <end position="1159"/>
    </location>
</feature>
<feature type="compositionally biased region" description="Pro residues" evidence="6">
    <location>
        <begin position="437"/>
        <end position="447"/>
    </location>
</feature>
<dbReference type="Pfam" id="PF14650">
    <property type="entry name" value="FAM75"/>
    <property type="match status" value="1"/>
</dbReference>
<proteinExistence type="inferred from homology"/>
<reference evidence="11" key="1">
    <citation type="submission" date="2025-08" db="UniProtKB">
        <authorList>
            <consortium name="RefSeq"/>
        </authorList>
    </citation>
    <scope>IDENTIFICATION</scope>
</reference>
<feature type="compositionally biased region" description="Polar residues" evidence="6">
    <location>
        <begin position="943"/>
        <end position="956"/>
    </location>
</feature>
<keyword evidence="4 7" id="KW-0472">Membrane</keyword>
<dbReference type="RefSeq" id="XP_021036747.1">
    <property type="nucleotide sequence ID" value="XM_021181088.1"/>
</dbReference>
<comment type="similarity">
    <text evidence="5">Belongs to the SPATA31 family.</text>
</comment>
<sequence length="1252" mass="137363">MEKVLSILNSSILTSAKESWLSIGSVFVDIYPKCIILSVLGMLFLSLRYLILKPVLPTQTSQGVRKQQGRAKRERRTSFNEFRNVHAEAREWRKLQAVVQSPCGQLYDPSYFRQALCQDPCCDVCNGATVKVRRLLSWASLEDCSASASSMASMDSTASVTEASFTLSSSLSPSPSGYQLSSFSVASSPPPPSILSTSTLTPLEDTPQGDSLPPEPTLTSTGCPLDHLLPHPLPKSPSMAHPGTQQTEGPLRPEDILSLAGSHGDRFLHATTTCDALPGSYQQQPGAQNSSPSQLKCFVNQEIPNHHSSEDFWREQASPHFTVPQKVLKILERQEESQADVLTLKDGEGEAEPTAELQNLGASFPLEGSSIILSELNPQQGLAQVQSSGGQLEAMPMQHFWGLPYLHSESVSCITTLSSHCSSMCIWFNRTTDSPALAPPSPLPLPERQPQTLTQSQSQSIQLATPHSQLQTLPGPSPSSQSQVRVCGVYFRRSQEAKALLQSEIHHVEYNMMAKEPEREWALPSVVQKPQEELRLLPSKLSLAIKSSKLQTPRSVPPRDFPLADGFQKKFEQHLRKRLILQRWGLPQGIYKSQLWANPDPPEASKSSSGLSDFKHKDNKARPNTVSNQSGSPQEKSVSIERKIVKAHEQTLEIIQKYICSNSKTAVDNGLPSDHEINLQSHLGSLSDQPSETSQVSQCRKKFETPPKEHLKSHIDGTNEGQVPITMSGLKHCPLHFKPCVGKEEKQTERQSPSDIKDEDIKSEHRITVSGVQQTSVVFDTTILEESEAKRPSPDVPKMLAKAGPMPVGKSLSSSKIVQGPQGTKIDDKHVFVSNKVSNIVKEQLGGLQPRPTKISKASQCKSAKDGDGNTPSTQSTQLAGRAPEGISGPPNIRASDFSCQVTREEKSESENSQPIQASEPPKVVFPVSDKLTHTPLPIHDQMPSSAPTNAAQVQPQEPEMPAHPLGKGLNKDSPQSAKRSWPAWKIEELGSGVAGPEKLQPSGKSHRAQDSPTPGNHGKRPIPPSPPVKALSPPEHQFRKHVKHFFQWLSPDRKCKGQEALLKRDASPPSPAHDLELKGRATFPGNTVAQKALRDFGKVPKEQPGHRHGAADTMRPRVPVSPPTKPVKAKPKREYCVPTDPVQGRQLHPPAPVSKVSSPRFHNQDAAFVDQKRCMAERARQPQKCEALQPRPSASHRESELRQNLLWNRAGKVPQGTPPFAVGTMLADMSRLCEQKILAQNFRGKAFVPQK</sequence>
<dbReference type="KEGG" id="mcal:110308671"/>
<feature type="region of interest" description="Disordered" evidence="6">
    <location>
        <begin position="437"/>
        <end position="481"/>
    </location>
</feature>
<evidence type="ECO:0000256" key="7">
    <source>
        <dbReference type="SAM" id="Phobius"/>
    </source>
</evidence>
<keyword evidence="10" id="KW-1185">Reference proteome</keyword>
<feature type="region of interest" description="Disordered" evidence="6">
    <location>
        <begin position="742"/>
        <end position="764"/>
    </location>
</feature>
<gene>
    <name evidence="11" type="primary">LOC110308671</name>
</gene>
<evidence type="ECO:0000256" key="2">
    <source>
        <dbReference type="ARBA" id="ARBA00022692"/>
    </source>
</evidence>
<feature type="region of interest" description="Disordered" evidence="6">
    <location>
        <begin position="843"/>
        <end position="1038"/>
    </location>
</feature>
<dbReference type="AlphaFoldDB" id="A0A6P5QY30"/>
<evidence type="ECO:0000256" key="5">
    <source>
        <dbReference type="ARBA" id="ARBA00035009"/>
    </source>
</evidence>
<feature type="compositionally biased region" description="Polar residues" evidence="6">
    <location>
        <begin position="465"/>
        <end position="481"/>
    </location>
</feature>
<dbReference type="Proteomes" id="UP000515126">
    <property type="component" value="Chromosome 13"/>
</dbReference>
<evidence type="ECO:0000259" key="9">
    <source>
        <dbReference type="Pfam" id="PF15371"/>
    </source>
</evidence>
<evidence type="ECO:0000313" key="10">
    <source>
        <dbReference type="Proteomes" id="UP000515126"/>
    </source>
</evidence>
<accession>A0A6P5QY30</accession>
<feature type="region of interest" description="Disordered" evidence="6">
    <location>
        <begin position="597"/>
        <end position="639"/>
    </location>
</feature>
<dbReference type="InterPro" id="IPR027970">
    <property type="entry name" value="SPATA31-like"/>
</dbReference>
<dbReference type="Pfam" id="PF15371">
    <property type="entry name" value="DUF4599"/>
    <property type="match status" value="1"/>
</dbReference>
<organism evidence="10 11">
    <name type="scientific">Mus caroli</name>
    <name type="common">Ryukyu mouse</name>
    <name type="synonym">Ricefield mouse</name>
    <dbReference type="NCBI Taxonomy" id="10089"/>
    <lineage>
        <taxon>Eukaryota</taxon>
        <taxon>Metazoa</taxon>
        <taxon>Chordata</taxon>
        <taxon>Craniata</taxon>
        <taxon>Vertebrata</taxon>
        <taxon>Euteleostomi</taxon>
        <taxon>Mammalia</taxon>
        <taxon>Eutheria</taxon>
        <taxon>Euarchontoglires</taxon>
        <taxon>Glires</taxon>
        <taxon>Rodentia</taxon>
        <taxon>Myomorpha</taxon>
        <taxon>Muroidea</taxon>
        <taxon>Muridae</taxon>
        <taxon>Murinae</taxon>
        <taxon>Mus</taxon>
        <taxon>Mus</taxon>
    </lineage>
</organism>
<evidence type="ECO:0000259" key="8">
    <source>
        <dbReference type="Pfam" id="PF14650"/>
    </source>
</evidence>
<keyword evidence="2 7" id="KW-0812">Transmembrane</keyword>
<keyword evidence="3 7" id="KW-1133">Transmembrane helix</keyword>
<protein>
    <submittedName>
        <fullName evidence="11">Spermatogenesis-associated protein 31D3-like</fullName>
    </submittedName>
</protein>
<name>A0A6P5QY30_MUSCR</name>
<feature type="region of interest" description="Disordered" evidence="6">
    <location>
        <begin position="179"/>
        <end position="258"/>
    </location>
</feature>
<feature type="compositionally biased region" description="Basic and acidic residues" evidence="6">
    <location>
        <begin position="1093"/>
        <end position="1106"/>
    </location>
</feature>
<dbReference type="PANTHER" id="PTHR21859:SF3">
    <property type="entry name" value="SPERMATOGENESIS ASSOCIATED 31 SUBFAMILY D, MEMBER 1D"/>
    <property type="match status" value="1"/>
</dbReference>
<evidence type="ECO:0000256" key="4">
    <source>
        <dbReference type="ARBA" id="ARBA00023136"/>
    </source>
</evidence>
<dbReference type="PANTHER" id="PTHR21859">
    <property type="entry name" value="ACROSOME-SPECIFIC PROTEIN"/>
    <property type="match status" value="1"/>
</dbReference>
<evidence type="ECO:0000256" key="1">
    <source>
        <dbReference type="ARBA" id="ARBA00004167"/>
    </source>
</evidence>